<dbReference type="Gene3D" id="1.10.510.40">
    <property type="match status" value="1"/>
</dbReference>
<dbReference type="Pfam" id="PF06276">
    <property type="entry name" value="FhuF"/>
    <property type="match status" value="1"/>
</dbReference>
<evidence type="ECO:0000259" key="2">
    <source>
        <dbReference type="Pfam" id="PF06276"/>
    </source>
</evidence>
<dbReference type="InterPro" id="IPR007310">
    <property type="entry name" value="Aerobactin_biosyn_IucA/IucC_N"/>
</dbReference>
<feature type="domain" description="Aerobactin siderophore biosynthesis IucA/IucC-like C-terminal" evidence="2">
    <location>
        <begin position="442"/>
        <end position="596"/>
    </location>
</feature>
<dbReference type="PANTHER" id="PTHR34384:SF5">
    <property type="entry name" value="L-2,3-DIAMINOPROPANOATE--CITRATE LIGASE"/>
    <property type="match status" value="1"/>
</dbReference>
<dbReference type="STRING" id="231916.A0A409XZU1"/>
<sequence>MCTPLLLPPRGRASFAVASRFISCLVTEKILHAFYVPLDSPSSEASGLLVVLSPHTISENVKVFRIFRPDDLYAIVPLHHPPVLMDDEPTKHGHLVGLVDPLDMLSPIYEFRNVLEVGNDDEFGGLILDHLKSPPWDLATRGTLRPVTDPVSLWRKFVETVMIPEELHEVIAQEMQSSLDWQTIAYENPPLCPNLNSPAIQWEQSLVAGHPTHPMHRARMLPGNNYSMDYDWYHPRIRFVRVAVDNIEMLGNFKEISQDLVDRAAKLAGVILPRDDQFVYMPVHELQIQNVVSKFQTVEVVSPDISLSALAQSSIRTIVLPDFPGMALKLAVGVKISSSLRTISHFTANFGPRFSADVVPKLAIDPDILSVELETSSAVYKTSDPELAKHFTAVIREEYQVPSGQAVVVCAALLEAGHANIPPGKSAAEHIFGLDTEEKRLQFLDTYTEIACKAFLPALVKNGVAFEAHAQNVLARFDLSTGELRGFVVRDLGGLRIHPPTLRESSGVDFQFLPGHCVATKTLEEIFPKFYHTFVHNHIQRLIRLLGLHYSGRGWEVLRKHMEAAIPRNHPVWDIWMSPISRTVNSKCLMRMRMRDSYRDMVYSPYPNMIQFKPQPDF</sequence>
<keyword evidence="4" id="KW-1185">Reference proteome</keyword>
<proteinExistence type="predicted"/>
<dbReference type="Pfam" id="PF04183">
    <property type="entry name" value="IucA_IucC"/>
    <property type="match status" value="1"/>
</dbReference>
<accession>A0A409XZU1</accession>
<evidence type="ECO:0008006" key="5">
    <source>
        <dbReference type="Google" id="ProtNLM"/>
    </source>
</evidence>
<dbReference type="InParanoid" id="A0A409XZU1"/>
<dbReference type="PANTHER" id="PTHR34384">
    <property type="entry name" value="L-2,3-DIAMINOPROPANOATE--CITRATE LIGASE"/>
    <property type="match status" value="1"/>
</dbReference>
<name>A0A409XZU1_9AGAR</name>
<evidence type="ECO:0000313" key="4">
    <source>
        <dbReference type="Proteomes" id="UP000284706"/>
    </source>
</evidence>
<dbReference type="GO" id="GO:0016881">
    <property type="term" value="F:acid-amino acid ligase activity"/>
    <property type="evidence" value="ECO:0007669"/>
    <property type="project" value="UniProtKB-ARBA"/>
</dbReference>
<evidence type="ECO:0000313" key="3">
    <source>
        <dbReference type="EMBL" id="PPQ96233.1"/>
    </source>
</evidence>
<comment type="caution">
    <text evidence="3">The sequence shown here is derived from an EMBL/GenBank/DDBJ whole genome shotgun (WGS) entry which is preliminary data.</text>
</comment>
<reference evidence="3 4" key="1">
    <citation type="journal article" date="2018" name="Evol. Lett.">
        <title>Horizontal gene cluster transfer increased hallucinogenic mushroom diversity.</title>
        <authorList>
            <person name="Reynolds H.T."/>
            <person name="Vijayakumar V."/>
            <person name="Gluck-Thaler E."/>
            <person name="Korotkin H.B."/>
            <person name="Matheny P.B."/>
            <person name="Slot J.C."/>
        </authorList>
    </citation>
    <scope>NUCLEOTIDE SEQUENCE [LARGE SCALE GENOMIC DNA]</scope>
    <source>
        <strain evidence="3 4">SRW20</strain>
    </source>
</reference>
<dbReference type="OrthoDB" id="2117718at2759"/>
<dbReference type="InterPro" id="IPR037455">
    <property type="entry name" value="LucA/IucC-like"/>
</dbReference>
<dbReference type="AlphaFoldDB" id="A0A409XZU1"/>
<protein>
    <recommendedName>
        <fullName evidence="5">IucC family-domain-containing protein</fullName>
    </recommendedName>
</protein>
<evidence type="ECO:0000259" key="1">
    <source>
        <dbReference type="Pfam" id="PF04183"/>
    </source>
</evidence>
<dbReference type="Proteomes" id="UP000284706">
    <property type="component" value="Unassembled WGS sequence"/>
</dbReference>
<dbReference type="InterPro" id="IPR022770">
    <property type="entry name" value="IucA/IucC-like_C"/>
</dbReference>
<gene>
    <name evidence="3" type="ORF">CVT26_005560</name>
</gene>
<feature type="domain" description="Aerobactin siderophore biosynthesis IucA/IucC N-terminal" evidence="1">
    <location>
        <begin position="200"/>
        <end position="414"/>
    </location>
</feature>
<dbReference type="EMBL" id="NHYE01001386">
    <property type="protein sequence ID" value="PPQ96233.1"/>
    <property type="molecule type" value="Genomic_DNA"/>
</dbReference>
<organism evidence="3 4">
    <name type="scientific">Gymnopilus dilepis</name>
    <dbReference type="NCBI Taxonomy" id="231916"/>
    <lineage>
        <taxon>Eukaryota</taxon>
        <taxon>Fungi</taxon>
        <taxon>Dikarya</taxon>
        <taxon>Basidiomycota</taxon>
        <taxon>Agaricomycotina</taxon>
        <taxon>Agaricomycetes</taxon>
        <taxon>Agaricomycetidae</taxon>
        <taxon>Agaricales</taxon>
        <taxon>Agaricineae</taxon>
        <taxon>Hymenogastraceae</taxon>
        <taxon>Gymnopilus</taxon>
    </lineage>
</organism>
<dbReference type="GO" id="GO:0019290">
    <property type="term" value="P:siderophore biosynthetic process"/>
    <property type="evidence" value="ECO:0007669"/>
    <property type="project" value="InterPro"/>
</dbReference>